<protein>
    <submittedName>
        <fullName evidence="2">Helix-turn-helix transcriptional regulator</fullName>
    </submittedName>
</protein>
<dbReference type="RefSeq" id="WP_349220591.1">
    <property type="nucleotide sequence ID" value="NZ_JBBMFD010000026.1"/>
</dbReference>
<name>A0ABV1E2F2_9FIRM</name>
<dbReference type="InterPro" id="IPR010982">
    <property type="entry name" value="Lambda_DNA-bd_dom_sf"/>
</dbReference>
<proteinExistence type="predicted"/>
<dbReference type="Pfam" id="PF01381">
    <property type="entry name" value="HTH_3"/>
    <property type="match status" value="1"/>
</dbReference>
<reference evidence="2 3" key="1">
    <citation type="submission" date="2024-03" db="EMBL/GenBank/DDBJ databases">
        <title>Human intestinal bacterial collection.</title>
        <authorList>
            <person name="Pauvert C."/>
            <person name="Hitch T.C.A."/>
            <person name="Clavel T."/>
        </authorList>
    </citation>
    <scope>NUCLEOTIDE SEQUENCE [LARGE SCALE GENOMIC DNA]</scope>
    <source>
        <strain evidence="2 3">CLA-JM-H44</strain>
    </source>
</reference>
<evidence type="ECO:0000313" key="2">
    <source>
        <dbReference type="EMBL" id="MEQ2441483.1"/>
    </source>
</evidence>
<dbReference type="Gene3D" id="1.10.260.40">
    <property type="entry name" value="lambda repressor-like DNA-binding domains"/>
    <property type="match status" value="1"/>
</dbReference>
<evidence type="ECO:0000259" key="1">
    <source>
        <dbReference type="PROSITE" id="PS50943"/>
    </source>
</evidence>
<dbReference type="Proteomes" id="UP001489509">
    <property type="component" value="Unassembled WGS sequence"/>
</dbReference>
<sequence>MYIRLRELWEERGLSPKEAAKAAGVTEKTYRRYEEGTGRIRIPCVVSLAEFYQCSIDYLLGRTEIREVLP</sequence>
<keyword evidence="3" id="KW-1185">Reference proteome</keyword>
<dbReference type="SUPFAM" id="SSF47413">
    <property type="entry name" value="lambda repressor-like DNA-binding domains"/>
    <property type="match status" value="1"/>
</dbReference>
<dbReference type="CDD" id="cd00093">
    <property type="entry name" value="HTH_XRE"/>
    <property type="match status" value="1"/>
</dbReference>
<dbReference type="SMART" id="SM00530">
    <property type="entry name" value="HTH_XRE"/>
    <property type="match status" value="1"/>
</dbReference>
<dbReference type="PROSITE" id="PS50943">
    <property type="entry name" value="HTH_CROC1"/>
    <property type="match status" value="1"/>
</dbReference>
<accession>A0ABV1E2F2</accession>
<organism evidence="2 3">
    <name type="scientific">Solibaculum intestinale</name>
    <dbReference type="NCBI Taxonomy" id="3133165"/>
    <lineage>
        <taxon>Bacteria</taxon>
        <taxon>Bacillati</taxon>
        <taxon>Bacillota</taxon>
        <taxon>Clostridia</taxon>
        <taxon>Eubacteriales</taxon>
        <taxon>Oscillospiraceae</taxon>
        <taxon>Solibaculum</taxon>
    </lineage>
</organism>
<evidence type="ECO:0000313" key="3">
    <source>
        <dbReference type="Proteomes" id="UP001489509"/>
    </source>
</evidence>
<feature type="domain" description="HTH cro/C1-type" evidence="1">
    <location>
        <begin position="5"/>
        <end position="59"/>
    </location>
</feature>
<gene>
    <name evidence="2" type="ORF">WMO26_11650</name>
</gene>
<dbReference type="InterPro" id="IPR001387">
    <property type="entry name" value="Cro/C1-type_HTH"/>
</dbReference>
<comment type="caution">
    <text evidence="2">The sequence shown here is derived from an EMBL/GenBank/DDBJ whole genome shotgun (WGS) entry which is preliminary data.</text>
</comment>
<dbReference type="EMBL" id="JBBMFD010000026">
    <property type="protein sequence ID" value="MEQ2441483.1"/>
    <property type="molecule type" value="Genomic_DNA"/>
</dbReference>